<dbReference type="InterPro" id="IPR003481">
    <property type="entry name" value="FliD_N"/>
</dbReference>
<evidence type="ECO:0000313" key="8">
    <source>
        <dbReference type="EMBL" id="AGF57267.1"/>
    </source>
</evidence>
<comment type="similarity">
    <text evidence="1 5">Belongs to the FliD family.</text>
</comment>
<gene>
    <name evidence="8" type="ORF">Cspa_c35060</name>
</gene>
<sequence length="436" mass="47250">MSYTISPLARSYAYNNLINSSSSLNKNSNNNISKLNNKTNNYNNAFTGVNATSRFNDTFTKKLNELQTYTNDSKKFYSEFVNDFSELKKSSNALKAYSSTSAFKADSYGSSNTNVVTTTKTSGYDKKDYSVEVSQLAAGKSISYNELASTGKDLVATGSVSIDNGKNSYNFDVGTENALNNKDAMNKIADKVNKAAIGVKATVEEVNGKSSLKFQSNTTGENSKLTVILGNNLNQEMTVKATQEGVNAKYKVNNVDYTSESNNVNLSSTVKATLNGIGKAAISSDNIDSNRIVNSVKDFANDYNKVVNFLGSNSDKSSKIESLSNSFKGTKNNSDSLSSIGITVENDGKLSVNENTLKNAISKDFKNVRDILGGASGTATETYSKVQDAMNKSKNLYPSFQFDSGENSIYSYKNTNVIYSQYNSLYSGGVFLNSLI</sequence>
<keyword evidence="8" id="KW-0966">Cell projection</keyword>
<organism evidence="8 9">
    <name type="scientific">Clostridium saccharoperbutylacetonicum N1-4(HMT)</name>
    <dbReference type="NCBI Taxonomy" id="931276"/>
    <lineage>
        <taxon>Bacteria</taxon>
        <taxon>Bacillati</taxon>
        <taxon>Bacillota</taxon>
        <taxon>Clostridia</taxon>
        <taxon>Eubacteriales</taxon>
        <taxon>Clostridiaceae</taxon>
        <taxon>Clostridium</taxon>
    </lineage>
</organism>
<evidence type="ECO:0000259" key="6">
    <source>
        <dbReference type="Pfam" id="PF02465"/>
    </source>
</evidence>
<dbReference type="PATRIC" id="fig|931276.5.peg.3532"/>
<keyword evidence="4 5" id="KW-0975">Bacterial flagellum</keyword>
<dbReference type="eggNOG" id="COG1345">
    <property type="taxonomic scope" value="Bacteria"/>
</dbReference>
<comment type="subcellular location">
    <subcellularLocation>
        <location evidence="5">Secreted</location>
    </subcellularLocation>
    <subcellularLocation>
        <location evidence="5">Bacterial flagellum</location>
    </subcellularLocation>
</comment>
<dbReference type="InterPro" id="IPR040026">
    <property type="entry name" value="FliD"/>
</dbReference>
<accession>M1N1B8</accession>
<keyword evidence="8" id="KW-0969">Cilium</keyword>
<dbReference type="RefSeq" id="WP_015393583.1">
    <property type="nucleotide sequence ID" value="NC_020291.1"/>
</dbReference>
<comment type="function">
    <text evidence="5">Required for morphogenesis and for the elongation of the flagellar filament by facilitating polymerization of the flagellin monomers at the tip of growing filament. Forms a capping structure, which prevents flagellin subunits (transported through the central channel of the flagellum) from leaking out without polymerization at the distal end.</text>
</comment>
<dbReference type="GO" id="GO:0007155">
    <property type="term" value="P:cell adhesion"/>
    <property type="evidence" value="ECO:0007669"/>
    <property type="project" value="InterPro"/>
</dbReference>
<evidence type="ECO:0000256" key="5">
    <source>
        <dbReference type="RuleBase" id="RU362066"/>
    </source>
</evidence>
<dbReference type="Pfam" id="PF07195">
    <property type="entry name" value="FliD_C"/>
    <property type="match status" value="1"/>
</dbReference>
<reference evidence="8 9" key="1">
    <citation type="submission" date="2013-02" db="EMBL/GenBank/DDBJ databases">
        <title>Genome sequence of Clostridium saccharoperbutylacetonicum N1-4(HMT).</title>
        <authorList>
            <person name="Poehlein A."/>
            <person name="Daniel R."/>
        </authorList>
    </citation>
    <scope>NUCLEOTIDE SEQUENCE [LARGE SCALE GENOMIC DNA]</scope>
    <source>
        <strain evidence="9">N1-4(HMT)</strain>
    </source>
</reference>
<dbReference type="HOGENOM" id="CLU_628077_0_0_9"/>
<protein>
    <recommendedName>
        <fullName evidence="5">Flagellar hook-associated protein 2</fullName>
        <shortName evidence="5">HAP2</shortName>
    </recommendedName>
    <alternativeName>
        <fullName evidence="5">Flagellar cap protein</fullName>
    </alternativeName>
</protein>
<name>M1N1B8_9CLOT</name>
<evidence type="ECO:0000313" key="9">
    <source>
        <dbReference type="Proteomes" id="UP000011728"/>
    </source>
</evidence>
<dbReference type="KEGG" id="csr:Cspa_c35060"/>
<feature type="domain" description="Flagellar hook-associated protein 2 N-terminal" evidence="6">
    <location>
        <begin position="61"/>
        <end position="138"/>
    </location>
</feature>
<evidence type="ECO:0000256" key="3">
    <source>
        <dbReference type="ARBA" id="ARBA00023054"/>
    </source>
</evidence>
<dbReference type="GO" id="GO:0009424">
    <property type="term" value="C:bacterial-type flagellum hook"/>
    <property type="evidence" value="ECO:0007669"/>
    <property type="project" value="UniProtKB-UniRule"/>
</dbReference>
<evidence type="ECO:0000256" key="2">
    <source>
        <dbReference type="ARBA" id="ARBA00011255"/>
    </source>
</evidence>
<evidence type="ECO:0000256" key="4">
    <source>
        <dbReference type="ARBA" id="ARBA00023143"/>
    </source>
</evidence>
<comment type="subunit">
    <text evidence="2 5">Homopentamer.</text>
</comment>
<dbReference type="GO" id="GO:0009421">
    <property type="term" value="C:bacterial-type flagellum filament cap"/>
    <property type="evidence" value="ECO:0007669"/>
    <property type="project" value="InterPro"/>
</dbReference>
<dbReference type="InterPro" id="IPR010809">
    <property type="entry name" value="FliD_C"/>
</dbReference>
<dbReference type="GO" id="GO:0005576">
    <property type="term" value="C:extracellular region"/>
    <property type="evidence" value="ECO:0007669"/>
    <property type="project" value="UniProtKB-SubCell"/>
</dbReference>
<keyword evidence="8" id="KW-0282">Flagellum</keyword>
<dbReference type="STRING" id="36745.CLSAP_32770"/>
<feature type="domain" description="Flagellar hook-associated protein 2 C-terminal" evidence="7">
    <location>
        <begin position="322"/>
        <end position="395"/>
    </location>
</feature>
<dbReference type="GO" id="GO:0071973">
    <property type="term" value="P:bacterial-type flagellum-dependent cell motility"/>
    <property type="evidence" value="ECO:0007669"/>
    <property type="project" value="TreeGrafter"/>
</dbReference>
<dbReference type="Proteomes" id="UP000011728">
    <property type="component" value="Chromosome"/>
</dbReference>
<dbReference type="PANTHER" id="PTHR30288:SF0">
    <property type="entry name" value="FLAGELLAR HOOK-ASSOCIATED PROTEIN 2"/>
    <property type="match status" value="1"/>
</dbReference>
<proteinExistence type="inferred from homology"/>
<keyword evidence="5" id="KW-0964">Secreted</keyword>
<keyword evidence="9" id="KW-1185">Reference proteome</keyword>
<dbReference type="AlphaFoldDB" id="M1N1B8"/>
<dbReference type="EMBL" id="CP004121">
    <property type="protein sequence ID" value="AGF57267.1"/>
    <property type="molecule type" value="Genomic_DNA"/>
</dbReference>
<evidence type="ECO:0000259" key="7">
    <source>
        <dbReference type="Pfam" id="PF07195"/>
    </source>
</evidence>
<keyword evidence="3" id="KW-0175">Coiled coil</keyword>
<dbReference type="PANTHER" id="PTHR30288">
    <property type="entry name" value="FLAGELLAR CAP/ASSEMBLY PROTEIN FLID"/>
    <property type="match status" value="1"/>
</dbReference>
<evidence type="ECO:0000256" key="1">
    <source>
        <dbReference type="ARBA" id="ARBA00009764"/>
    </source>
</evidence>
<dbReference type="Pfam" id="PF02465">
    <property type="entry name" value="FliD_N"/>
    <property type="match status" value="1"/>
</dbReference>